<gene>
    <name evidence="2" type="ORF">ZT3D7_G3679</name>
</gene>
<name>A0A1X7RM91_ZYMT9</name>
<accession>A0A1X7RM91</accession>
<sequence>MQISQLVIVLTMASAAFANRCYKRNRFDWGVCKASGKLYNCTSDSQCNHSGKDCTPLAGTLDAHCHTDA</sequence>
<evidence type="ECO:0008006" key="4">
    <source>
        <dbReference type="Google" id="ProtNLM"/>
    </source>
</evidence>
<dbReference type="Proteomes" id="UP000215127">
    <property type="component" value="Chromosome 3"/>
</dbReference>
<protein>
    <recommendedName>
        <fullName evidence="4">EGF-like domain-containing protein</fullName>
    </recommendedName>
</protein>
<feature type="chain" id="PRO_5012349588" description="EGF-like domain-containing protein" evidence="1">
    <location>
        <begin position="19"/>
        <end position="69"/>
    </location>
</feature>
<proteinExistence type="predicted"/>
<evidence type="ECO:0000313" key="3">
    <source>
        <dbReference type="Proteomes" id="UP000215127"/>
    </source>
</evidence>
<keyword evidence="3" id="KW-1185">Reference proteome</keyword>
<feature type="signal peptide" evidence="1">
    <location>
        <begin position="1"/>
        <end position="18"/>
    </location>
</feature>
<reference evidence="2 3" key="1">
    <citation type="submission" date="2016-06" db="EMBL/GenBank/DDBJ databases">
        <authorList>
            <person name="Kjaerup R.B."/>
            <person name="Dalgaard T.S."/>
            <person name="Juul-Madsen H.R."/>
        </authorList>
    </citation>
    <scope>NUCLEOTIDE SEQUENCE [LARGE SCALE GENOMIC DNA]</scope>
</reference>
<dbReference type="EMBL" id="LT853694">
    <property type="protein sequence ID" value="SMQ48529.1"/>
    <property type="molecule type" value="Genomic_DNA"/>
</dbReference>
<keyword evidence="1" id="KW-0732">Signal</keyword>
<dbReference type="AlphaFoldDB" id="A0A1X7RM91"/>
<organism evidence="2 3">
    <name type="scientific">Zymoseptoria tritici (strain ST99CH_3D7)</name>
    <dbReference type="NCBI Taxonomy" id="1276538"/>
    <lineage>
        <taxon>Eukaryota</taxon>
        <taxon>Fungi</taxon>
        <taxon>Dikarya</taxon>
        <taxon>Ascomycota</taxon>
        <taxon>Pezizomycotina</taxon>
        <taxon>Dothideomycetes</taxon>
        <taxon>Dothideomycetidae</taxon>
        <taxon>Mycosphaerellales</taxon>
        <taxon>Mycosphaerellaceae</taxon>
        <taxon>Zymoseptoria</taxon>
    </lineage>
</organism>
<evidence type="ECO:0000256" key="1">
    <source>
        <dbReference type="SAM" id="SignalP"/>
    </source>
</evidence>
<evidence type="ECO:0000313" key="2">
    <source>
        <dbReference type="EMBL" id="SMQ48529.1"/>
    </source>
</evidence>